<sequence>LVISVFLISVVVLKDSLSSGEGQKADIQQFFNTTERIWTANTTAHANMLCKVDVIYNTTQNSTLFIRLHLTDGIWRHEIIEGQFTKWNRTSEGPYDKMKMRKGGKASGYEVILYQSEDNKCAVFFVLTHNGFAILASYEIRLKESALKSKDHEECLKKFRHLAGRRTIQRVYFDNCENVLGQNGYRIRSL</sequence>
<feature type="signal peptide" evidence="1">
    <location>
        <begin position="1"/>
        <end position="22"/>
    </location>
</feature>
<organism evidence="2">
    <name type="scientific">Amblyomma aureolatum</name>
    <dbReference type="NCBI Taxonomy" id="187763"/>
    <lineage>
        <taxon>Eukaryota</taxon>
        <taxon>Metazoa</taxon>
        <taxon>Ecdysozoa</taxon>
        <taxon>Arthropoda</taxon>
        <taxon>Chelicerata</taxon>
        <taxon>Arachnida</taxon>
        <taxon>Acari</taxon>
        <taxon>Parasitiformes</taxon>
        <taxon>Ixodida</taxon>
        <taxon>Ixodoidea</taxon>
        <taxon>Ixodidae</taxon>
        <taxon>Amblyomminae</taxon>
        <taxon>Amblyomma</taxon>
    </lineage>
</organism>
<evidence type="ECO:0000256" key="1">
    <source>
        <dbReference type="SAM" id="SignalP"/>
    </source>
</evidence>
<reference evidence="2" key="1">
    <citation type="journal article" date="2017" name="Front. Cell. Infect. Microbiol.">
        <title>The Distinct Transcriptional Response of the Midgut of Amblyomma sculptum and Amblyomma aureolatum Ticks to Rickettsia rickettsii Correlates to Their Differences in Susceptibility to Infection.</title>
        <authorList>
            <person name="Martins L.A."/>
            <person name="Galletti M.F.B.M."/>
            <person name="Ribeiro J.M."/>
            <person name="Fujita A."/>
            <person name="Costa F.B."/>
            <person name="Labruna M.B."/>
            <person name="Daffre S."/>
            <person name="Fogaca A.C."/>
        </authorList>
    </citation>
    <scope>NUCLEOTIDE SEQUENCE</scope>
</reference>
<feature type="chain" id="PRO_5009115830" evidence="1">
    <location>
        <begin position="23"/>
        <end position="190"/>
    </location>
</feature>
<dbReference type="InterPro" id="IPR012674">
    <property type="entry name" value="Calycin"/>
</dbReference>
<accession>A0A1E1X0P3</accession>
<proteinExistence type="evidence at transcript level"/>
<dbReference type="AlphaFoldDB" id="A0A1E1X0P3"/>
<dbReference type="Gene3D" id="2.40.128.20">
    <property type="match status" value="1"/>
</dbReference>
<protein>
    <submittedName>
        <fullName evidence="2">Putative lipocalin-3 1</fullName>
    </submittedName>
</protein>
<dbReference type="EMBL" id="GFAC01006572">
    <property type="protein sequence ID" value="JAT92616.1"/>
    <property type="molecule type" value="mRNA"/>
</dbReference>
<keyword evidence="1" id="KW-0732">Signal</keyword>
<evidence type="ECO:0000313" key="2">
    <source>
        <dbReference type="EMBL" id="JAT92616.1"/>
    </source>
</evidence>
<name>A0A1E1X0P3_9ACAR</name>
<feature type="non-terminal residue" evidence="2">
    <location>
        <position position="1"/>
    </location>
</feature>